<dbReference type="EMBL" id="JASCXW010000002">
    <property type="protein sequence ID" value="MDI6452193.1"/>
    <property type="molecule type" value="Genomic_DNA"/>
</dbReference>
<name>A0AAW6U7Z6_9MOLU</name>
<dbReference type="Pfam" id="PF16403">
    <property type="entry name" value="Bact_surface_Ig-like"/>
    <property type="match status" value="1"/>
</dbReference>
<comment type="similarity">
    <text evidence="2">Belongs to the bacterial solute-binding protein 1 family.</text>
</comment>
<dbReference type="PANTHER" id="PTHR43649:SF31">
    <property type="entry name" value="SN-GLYCEROL-3-PHOSPHATE-BINDING PERIPLASMIC PROTEIN UGPB"/>
    <property type="match status" value="1"/>
</dbReference>
<feature type="domain" description="Pesticidal crystal protein Cry22Aa Ig-like" evidence="6">
    <location>
        <begin position="38"/>
        <end position="104"/>
    </location>
</feature>
<keyword evidence="8" id="KW-1185">Reference proteome</keyword>
<dbReference type="Pfam" id="PF13416">
    <property type="entry name" value="SBP_bac_8"/>
    <property type="match status" value="1"/>
</dbReference>
<protein>
    <submittedName>
        <fullName evidence="7">Extracellular solute-binding protein</fullName>
    </submittedName>
</protein>
<dbReference type="InterPro" id="IPR006059">
    <property type="entry name" value="SBP"/>
</dbReference>
<feature type="chain" id="PRO_5043352932" evidence="5">
    <location>
        <begin position="20"/>
        <end position="648"/>
    </location>
</feature>
<proteinExistence type="inferred from homology"/>
<evidence type="ECO:0000256" key="5">
    <source>
        <dbReference type="SAM" id="SignalP"/>
    </source>
</evidence>
<evidence type="ECO:0000259" key="6">
    <source>
        <dbReference type="Pfam" id="PF16403"/>
    </source>
</evidence>
<dbReference type="InterPro" id="IPR013783">
    <property type="entry name" value="Ig-like_fold"/>
</dbReference>
<dbReference type="InterPro" id="IPR050490">
    <property type="entry name" value="Bact_solute-bd_prot1"/>
</dbReference>
<keyword evidence="4 5" id="KW-0732">Signal</keyword>
<dbReference type="SUPFAM" id="SSF53850">
    <property type="entry name" value="Periplasmic binding protein-like II"/>
    <property type="match status" value="1"/>
</dbReference>
<dbReference type="InterPro" id="IPR032179">
    <property type="entry name" value="Cry22Aa_Ig-like"/>
</dbReference>
<reference evidence="7" key="1">
    <citation type="submission" date="2023-05" db="EMBL/GenBank/DDBJ databases">
        <title>Mariniplasma microaerophilum sp. nov., a novel anaerobic mollicute isolated from terrestrial mud volcano, Taman Peninsula, Russia.</title>
        <authorList>
            <person name="Khomyakova M.A."/>
            <person name="Merkel A.Y."/>
            <person name="Slobodkin A.I."/>
        </authorList>
    </citation>
    <scope>NUCLEOTIDE SEQUENCE</scope>
    <source>
        <strain evidence="7">M4Ah</strain>
    </source>
</reference>
<dbReference type="RefSeq" id="WP_282838608.1">
    <property type="nucleotide sequence ID" value="NZ_JASCXW010000002.1"/>
</dbReference>
<evidence type="ECO:0000256" key="1">
    <source>
        <dbReference type="ARBA" id="ARBA00004196"/>
    </source>
</evidence>
<evidence type="ECO:0000256" key="2">
    <source>
        <dbReference type="ARBA" id="ARBA00008520"/>
    </source>
</evidence>
<dbReference type="Gene3D" id="3.40.190.10">
    <property type="entry name" value="Periplasmic binding protein-like II"/>
    <property type="match status" value="2"/>
</dbReference>
<accession>A0AAW6U7Z6</accession>
<dbReference type="Gene3D" id="2.60.40.10">
    <property type="entry name" value="Immunoglobulins"/>
    <property type="match status" value="2"/>
</dbReference>
<dbReference type="GO" id="GO:0030313">
    <property type="term" value="C:cell envelope"/>
    <property type="evidence" value="ECO:0007669"/>
    <property type="project" value="UniProtKB-SubCell"/>
</dbReference>
<dbReference type="PROSITE" id="PS51257">
    <property type="entry name" value="PROKAR_LIPOPROTEIN"/>
    <property type="match status" value="1"/>
</dbReference>
<organism evidence="7 8">
    <name type="scientific">Peloplasma aerotolerans</name>
    <dbReference type="NCBI Taxonomy" id="3044389"/>
    <lineage>
        <taxon>Bacteria</taxon>
        <taxon>Bacillati</taxon>
        <taxon>Mycoplasmatota</taxon>
        <taxon>Mollicutes</taxon>
        <taxon>Acholeplasmatales</taxon>
        <taxon>Acholeplasmataceae</taxon>
        <taxon>Peloplasma</taxon>
    </lineage>
</organism>
<sequence>MKKIFTLLTVVLSTLVLVACVTVANKPPVLTGEGFDADGRKTVVIDVGDDFDPLEGVTANDDRDGNLTGSIIVRGWDEETNDSPGTHTITLTVSDKEGLEATLTIELTVRSEDPSARPPIIEGVNLNQTYYIGSGTWNPLANIIAWENEDKELDITENIVVRDTEGVHYDLDVPGTYTVRIRVTNAAGIQANIAITLRVIRPDIPTSLPTGPVKVEIWHAMGGDITTWMRQAALDFRAEYQALGYDFEVIVPNGTGNYDTLKANMSNAIIERKLPNMIQGYPDHVAEYLNGGAILNLNPYIEHGTFGLHGADALSDIIESYRLENQQYLQGGTYYSLPFNKSTEVLIYNKDALAYAGITDPEDLPKTWQEWFAIAPQLIEFGKSKNPTEQNLVKAGAYDSNGNGFITFTRQFNGAYTAINPQTYRGQYLWNTNANTFAAMQFVKDNRDIFVVPDFWDQQYATTPFAQQKVAFAISSSAGVRHNQIEIGRLPVADQFELGTAPIPYNALSPNNRAVIQQGTNISLTDSGTREQKLVSWLFLKYLMRADVTVDFAIQTGYIPVRESGITSERYTNFLNQTLPGMTDLQKANALSAQAAFQQRDYFFFDPAFVGSSRARTEVGLAFEMIITGDGNIQAALDRAYSEASLGS</sequence>
<dbReference type="Proteomes" id="UP001431532">
    <property type="component" value="Unassembled WGS sequence"/>
</dbReference>
<evidence type="ECO:0000256" key="3">
    <source>
        <dbReference type="ARBA" id="ARBA00022448"/>
    </source>
</evidence>
<keyword evidence="3" id="KW-0813">Transport</keyword>
<dbReference type="PANTHER" id="PTHR43649">
    <property type="entry name" value="ARABINOSE-BINDING PROTEIN-RELATED"/>
    <property type="match status" value="1"/>
</dbReference>
<gene>
    <name evidence="7" type="ORF">QJ521_01345</name>
</gene>
<comment type="caution">
    <text evidence="7">The sequence shown here is derived from an EMBL/GenBank/DDBJ whole genome shotgun (WGS) entry which is preliminary data.</text>
</comment>
<evidence type="ECO:0000256" key="4">
    <source>
        <dbReference type="ARBA" id="ARBA00022729"/>
    </source>
</evidence>
<evidence type="ECO:0000313" key="7">
    <source>
        <dbReference type="EMBL" id="MDI6452193.1"/>
    </source>
</evidence>
<feature type="signal peptide" evidence="5">
    <location>
        <begin position="1"/>
        <end position="19"/>
    </location>
</feature>
<evidence type="ECO:0000313" key="8">
    <source>
        <dbReference type="Proteomes" id="UP001431532"/>
    </source>
</evidence>
<comment type="subcellular location">
    <subcellularLocation>
        <location evidence="1">Cell envelope</location>
    </subcellularLocation>
</comment>
<dbReference type="AlphaFoldDB" id="A0AAW6U7Z6"/>